<reference evidence="1 2" key="1">
    <citation type="submission" date="2020-06" db="EMBL/GenBank/DDBJ databases">
        <title>Transcriptomic and genomic resources for Thalictrum thalictroides and T. hernandezii: Facilitating candidate gene discovery in an emerging model plant lineage.</title>
        <authorList>
            <person name="Arias T."/>
            <person name="Riano-Pachon D.M."/>
            <person name="Di Stilio V.S."/>
        </authorList>
    </citation>
    <scope>NUCLEOTIDE SEQUENCE [LARGE SCALE GENOMIC DNA]</scope>
    <source>
        <strain evidence="2">cv. WT478/WT964</strain>
        <tissue evidence="1">Leaves</tissue>
    </source>
</reference>
<sequence length="196" mass="22760">MVNLFCSILSKSLSLSYRSFHSVNILFEGKSKIVDELSVAIEELFLEDFNNVKTTKIDEGAFGFNSSMIATENLNLLIRFRKDESFKPNITHLDFPNFKEVVIIAEAPVFYYPLFRMVSLTERMSFSEFCVLFCKMMLADESQIASNNTIGMVSKLYKVLNQTVDDFTFQFYYELPDMKESLGQRIQLFLDEENFL</sequence>
<comment type="caution">
    <text evidence="1">The sequence shown here is derived from an EMBL/GenBank/DDBJ whole genome shotgun (WGS) entry which is preliminary data.</text>
</comment>
<gene>
    <name evidence="1" type="ORF">FRX31_013322</name>
</gene>
<organism evidence="1 2">
    <name type="scientific">Thalictrum thalictroides</name>
    <name type="common">Rue-anemone</name>
    <name type="synonym">Anemone thalictroides</name>
    <dbReference type="NCBI Taxonomy" id="46969"/>
    <lineage>
        <taxon>Eukaryota</taxon>
        <taxon>Viridiplantae</taxon>
        <taxon>Streptophyta</taxon>
        <taxon>Embryophyta</taxon>
        <taxon>Tracheophyta</taxon>
        <taxon>Spermatophyta</taxon>
        <taxon>Magnoliopsida</taxon>
        <taxon>Ranunculales</taxon>
        <taxon>Ranunculaceae</taxon>
        <taxon>Thalictroideae</taxon>
        <taxon>Thalictrum</taxon>
    </lineage>
</organism>
<dbReference type="EMBL" id="JABWDY010015111">
    <property type="protein sequence ID" value="KAF5197091.1"/>
    <property type="molecule type" value="Genomic_DNA"/>
</dbReference>
<proteinExistence type="predicted"/>
<evidence type="ECO:0000313" key="1">
    <source>
        <dbReference type="EMBL" id="KAF5197091.1"/>
    </source>
</evidence>
<keyword evidence="2" id="KW-1185">Reference proteome</keyword>
<protein>
    <submittedName>
        <fullName evidence="1">Uncharacterized protein</fullName>
    </submittedName>
</protein>
<accession>A0A7J6WI94</accession>
<evidence type="ECO:0000313" key="2">
    <source>
        <dbReference type="Proteomes" id="UP000554482"/>
    </source>
</evidence>
<dbReference type="Proteomes" id="UP000554482">
    <property type="component" value="Unassembled WGS sequence"/>
</dbReference>
<name>A0A7J6WI94_THATH</name>
<dbReference type="AlphaFoldDB" id="A0A7J6WI94"/>